<dbReference type="InterPro" id="IPR036942">
    <property type="entry name" value="Beta-barrel_TonB_sf"/>
</dbReference>
<feature type="region of interest" description="Disordered" evidence="12">
    <location>
        <begin position="456"/>
        <end position="479"/>
    </location>
</feature>
<evidence type="ECO:0000256" key="5">
    <source>
        <dbReference type="ARBA" id="ARBA00022692"/>
    </source>
</evidence>
<evidence type="ECO:0000256" key="9">
    <source>
        <dbReference type="ARBA" id="ARBA00023237"/>
    </source>
</evidence>
<keyword evidence="4 10" id="KW-1134">Transmembrane beta strand</keyword>
<protein>
    <submittedName>
        <fullName evidence="16">TonB-dependent receptor</fullName>
    </submittedName>
</protein>
<name>A0ABY9RJM8_9BURK</name>
<dbReference type="Pfam" id="PF07715">
    <property type="entry name" value="Plug"/>
    <property type="match status" value="1"/>
</dbReference>
<dbReference type="Proteomes" id="UP001181355">
    <property type="component" value="Chromosome"/>
</dbReference>
<dbReference type="Gene3D" id="2.170.130.10">
    <property type="entry name" value="TonB-dependent receptor, plug domain"/>
    <property type="match status" value="1"/>
</dbReference>
<keyword evidence="3 10" id="KW-0813">Transport</keyword>
<dbReference type="RefSeq" id="WP_309482886.1">
    <property type="nucleotide sequence ID" value="NZ_CP133720.1"/>
</dbReference>
<proteinExistence type="inferred from homology"/>
<dbReference type="EMBL" id="CP133720">
    <property type="protein sequence ID" value="WMW81407.1"/>
    <property type="molecule type" value="Genomic_DNA"/>
</dbReference>
<evidence type="ECO:0000256" key="13">
    <source>
        <dbReference type="SAM" id="SignalP"/>
    </source>
</evidence>
<accession>A0ABY9RJM8</accession>
<dbReference type="SUPFAM" id="SSF56935">
    <property type="entry name" value="Porins"/>
    <property type="match status" value="1"/>
</dbReference>
<reference evidence="16" key="1">
    <citation type="submission" date="2023-09" db="EMBL/GenBank/DDBJ databases">
        <title>Undibacterium sp. 20NA77.5 isolated from freshwater.</title>
        <authorList>
            <person name="Le V."/>
            <person name="Ko S.-R."/>
            <person name="Ahn C.-Y."/>
            <person name="Oh H.-M."/>
        </authorList>
    </citation>
    <scope>NUCLEOTIDE SEQUENCE</scope>
    <source>
        <strain evidence="16">20NA77.5</strain>
    </source>
</reference>
<evidence type="ECO:0000256" key="2">
    <source>
        <dbReference type="ARBA" id="ARBA00009810"/>
    </source>
</evidence>
<keyword evidence="6 11" id="KW-0798">TonB box</keyword>
<dbReference type="Pfam" id="PF00593">
    <property type="entry name" value="TonB_dep_Rec_b-barrel"/>
    <property type="match status" value="1"/>
</dbReference>
<evidence type="ECO:0000256" key="1">
    <source>
        <dbReference type="ARBA" id="ARBA00004571"/>
    </source>
</evidence>
<keyword evidence="8 16" id="KW-0675">Receptor</keyword>
<feature type="domain" description="TonB-dependent receptor-like beta-barrel" evidence="14">
    <location>
        <begin position="223"/>
        <end position="633"/>
    </location>
</feature>
<keyword evidence="5 10" id="KW-0812">Transmembrane</keyword>
<dbReference type="PANTHER" id="PTHR30069:SF36">
    <property type="entry name" value="BLL6948 PROTEIN"/>
    <property type="match status" value="1"/>
</dbReference>
<feature type="chain" id="PRO_5045387741" evidence="13">
    <location>
        <begin position="20"/>
        <end position="677"/>
    </location>
</feature>
<dbReference type="PROSITE" id="PS52016">
    <property type="entry name" value="TONB_DEPENDENT_REC_3"/>
    <property type="match status" value="1"/>
</dbReference>
<dbReference type="InterPro" id="IPR012910">
    <property type="entry name" value="Plug_dom"/>
</dbReference>
<gene>
    <name evidence="16" type="ORF">RF679_03780</name>
</gene>
<evidence type="ECO:0000313" key="17">
    <source>
        <dbReference type="Proteomes" id="UP001181355"/>
    </source>
</evidence>
<evidence type="ECO:0000256" key="7">
    <source>
        <dbReference type="ARBA" id="ARBA00023136"/>
    </source>
</evidence>
<dbReference type="InterPro" id="IPR000531">
    <property type="entry name" value="Beta-barrel_TonB"/>
</dbReference>
<evidence type="ECO:0000256" key="4">
    <source>
        <dbReference type="ARBA" id="ARBA00022452"/>
    </source>
</evidence>
<feature type="signal peptide" evidence="13">
    <location>
        <begin position="1"/>
        <end position="19"/>
    </location>
</feature>
<dbReference type="InterPro" id="IPR037066">
    <property type="entry name" value="Plug_dom_sf"/>
</dbReference>
<organism evidence="16 17">
    <name type="scientific">Undibacterium cyanobacteriorum</name>
    <dbReference type="NCBI Taxonomy" id="3073561"/>
    <lineage>
        <taxon>Bacteria</taxon>
        <taxon>Pseudomonadati</taxon>
        <taxon>Pseudomonadota</taxon>
        <taxon>Betaproteobacteria</taxon>
        <taxon>Burkholderiales</taxon>
        <taxon>Oxalobacteraceae</taxon>
        <taxon>Undibacterium</taxon>
    </lineage>
</organism>
<dbReference type="InterPro" id="IPR039426">
    <property type="entry name" value="TonB-dep_rcpt-like"/>
</dbReference>
<dbReference type="PANTHER" id="PTHR30069">
    <property type="entry name" value="TONB-DEPENDENT OUTER MEMBRANE RECEPTOR"/>
    <property type="match status" value="1"/>
</dbReference>
<comment type="similarity">
    <text evidence="2 10 11">Belongs to the TonB-dependent receptor family.</text>
</comment>
<keyword evidence="7 10" id="KW-0472">Membrane</keyword>
<evidence type="ECO:0000256" key="10">
    <source>
        <dbReference type="PROSITE-ProRule" id="PRU01360"/>
    </source>
</evidence>
<evidence type="ECO:0000256" key="6">
    <source>
        <dbReference type="ARBA" id="ARBA00023077"/>
    </source>
</evidence>
<keyword evidence="17" id="KW-1185">Reference proteome</keyword>
<sequence length="677" mass="74957">MKLRILALSIAALALPAHADDSVIHRVSIDGSRSSLLGLLDAANAGSIGQKKLEAMVTYRPGELLEAIPGVIVSQHSGEGKANQFYLRGFNLDHGTDLRTTLDDMPVNQRSHSHGQGWTDMNFLIPELAARIDYKKGPFSASNGDFASAGSAAITYANRLSQNIFTGTVGQNNFQRALLAGSPEFGAGNILYAVEATHNDGPFIKGDQFRKLNAVLRYAEGFANNGYNLTAMLYRGQWNATDQIPLRAVDAGQLNRFDSIDKSDGGEAHRYSLSGTWRRTSSDDATKFSAYLIHKQLDLFSNFTYFMDDPINGDQFSQPDKRVTSGLNASHTWHSHINGNNTDLTIGAQLQNDNIFNGLNKTKQRALLSNVRLDHIVETSIGTYLDLSTRWSEVFRTNAGLRYDHYRFDVLSDSVENSGRSSDQLFSPNFNIALGPWRKTEFFINVGNGFHSNDARATQTRLDPQSLEKTDRSPGLVRSHGKELGLRSELIPQVQTSVSLYRLDFDSELSFVGDAGTTEAGAPSRRDGIEVSAYYQAQNWLNLELDAAYAKARWKNAVAGQDRIVGAIEGVVQFSAIFDKLGPWSGALRLRYFGPRALLEDNSVRSKSSAILNGRISYKINPGLKLELEGFNLANRKDSAIDYYYASQLKGESQPQDDIHFHPLEPRSFRLMLVKSF</sequence>
<evidence type="ECO:0000259" key="14">
    <source>
        <dbReference type="Pfam" id="PF00593"/>
    </source>
</evidence>
<evidence type="ECO:0000256" key="8">
    <source>
        <dbReference type="ARBA" id="ARBA00023170"/>
    </source>
</evidence>
<keyword evidence="13" id="KW-0732">Signal</keyword>
<feature type="domain" description="TonB-dependent receptor plug" evidence="15">
    <location>
        <begin position="47"/>
        <end position="150"/>
    </location>
</feature>
<evidence type="ECO:0000256" key="12">
    <source>
        <dbReference type="SAM" id="MobiDB-lite"/>
    </source>
</evidence>
<keyword evidence="9 10" id="KW-0998">Cell outer membrane</keyword>
<evidence type="ECO:0000313" key="16">
    <source>
        <dbReference type="EMBL" id="WMW81407.1"/>
    </source>
</evidence>
<evidence type="ECO:0000256" key="3">
    <source>
        <dbReference type="ARBA" id="ARBA00022448"/>
    </source>
</evidence>
<evidence type="ECO:0000259" key="15">
    <source>
        <dbReference type="Pfam" id="PF07715"/>
    </source>
</evidence>
<comment type="subcellular location">
    <subcellularLocation>
        <location evidence="1 10">Cell outer membrane</location>
        <topology evidence="1 10">Multi-pass membrane protein</topology>
    </subcellularLocation>
</comment>
<evidence type="ECO:0000256" key="11">
    <source>
        <dbReference type="RuleBase" id="RU003357"/>
    </source>
</evidence>
<dbReference type="Gene3D" id="2.40.170.20">
    <property type="entry name" value="TonB-dependent receptor, beta-barrel domain"/>
    <property type="match status" value="1"/>
</dbReference>